<dbReference type="InterPro" id="IPR029044">
    <property type="entry name" value="Nucleotide-diphossugar_trans"/>
</dbReference>
<dbReference type="EMBL" id="CP045798">
    <property type="protein sequence ID" value="QNB47363.1"/>
    <property type="molecule type" value="Genomic_DNA"/>
</dbReference>
<accession>A0A7G6E5K9</accession>
<evidence type="ECO:0000313" key="2">
    <source>
        <dbReference type="EMBL" id="QNB47363.1"/>
    </source>
</evidence>
<feature type="domain" description="MobA-like NTP transferase" evidence="1">
    <location>
        <begin position="4"/>
        <end position="138"/>
    </location>
</feature>
<dbReference type="SUPFAM" id="SSF53448">
    <property type="entry name" value="Nucleotide-diphospho-sugar transferases"/>
    <property type="match status" value="1"/>
</dbReference>
<keyword evidence="3" id="KW-1185">Reference proteome</keyword>
<dbReference type="RefSeq" id="WP_034421257.1">
    <property type="nucleotide sequence ID" value="NZ_CP045798.1"/>
</dbReference>
<dbReference type="Gene3D" id="3.90.550.10">
    <property type="entry name" value="Spore Coat Polysaccharide Biosynthesis Protein SpsA, Chain A"/>
    <property type="match status" value="1"/>
</dbReference>
<evidence type="ECO:0000313" key="3">
    <source>
        <dbReference type="Proteomes" id="UP000515847"/>
    </source>
</evidence>
<dbReference type="KEGG" id="tfr:BR63_14330"/>
<dbReference type="Proteomes" id="UP000515847">
    <property type="component" value="Chromosome"/>
</dbReference>
<dbReference type="InterPro" id="IPR025877">
    <property type="entry name" value="MobA-like_NTP_Trfase"/>
</dbReference>
<proteinExistence type="predicted"/>
<protein>
    <submittedName>
        <fullName evidence="2">NTP transferase domain-containing protein</fullName>
    </submittedName>
</protein>
<name>A0A7G6E5K9_THEFR</name>
<reference evidence="2 3" key="1">
    <citation type="journal article" date="2019" name="Front. Microbiol.">
        <title>Thermoanaerosceptrum fracticalcis gen. nov. sp. nov., a Novel Fumarate-Fermenting Microorganism From a Deep Fractured Carbonate Aquifer of the US Great Basin.</title>
        <authorList>
            <person name="Hamilton-Brehm S.D."/>
            <person name="Stewart L.E."/>
            <person name="Zavarin M."/>
            <person name="Caldwell M."/>
            <person name="Lawson P.A."/>
            <person name="Onstott T.C."/>
            <person name="Grzymski J."/>
            <person name="Neveux I."/>
            <person name="Lollar B.S."/>
            <person name="Russell C.E."/>
            <person name="Moser D.P."/>
        </authorList>
    </citation>
    <scope>NUCLEOTIDE SEQUENCE [LARGE SCALE GENOMIC DNA]</scope>
    <source>
        <strain evidence="2 3">DRI-13</strain>
    </source>
</reference>
<dbReference type="GO" id="GO:0016779">
    <property type="term" value="F:nucleotidyltransferase activity"/>
    <property type="evidence" value="ECO:0007669"/>
    <property type="project" value="UniProtKB-ARBA"/>
</dbReference>
<dbReference type="Pfam" id="PF12804">
    <property type="entry name" value="NTP_transf_3"/>
    <property type="match status" value="1"/>
</dbReference>
<organism evidence="2 3">
    <name type="scientific">Thermanaerosceptrum fracticalcis</name>
    <dbReference type="NCBI Taxonomy" id="1712410"/>
    <lineage>
        <taxon>Bacteria</taxon>
        <taxon>Bacillati</taxon>
        <taxon>Bacillota</taxon>
        <taxon>Clostridia</taxon>
        <taxon>Eubacteriales</taxon>
        <taxon>Peptococcaceae</taxon>
        <taxon>Thermanaerosceptrum</taxon>
    </lineage>
</organism>
<dbReference type="OrthoDB" id="159246at2"/>
<evidence type="ECO:0000259" key="1">
    <source>
        <dbReference type="Pfam" id="PF12804"/>
    </source>
</evidence>
<gene>
    <name evidence="2" type="ORF">BR63_14330</name>
</gene>
<dbReference type="AlphaFoldDB" id="A0A7G6E5K9"/>
<keyword evidence="2" id="KW-0808">Transferase</keyword>
<sequence>MTSGIILAGGKKENLLKGGNLPENEALIPIGSRVMVEYVVDAVLGSPYIERIIIAGPRHELKKYFPNHPGIELVESGESLVHSLLKALDCLSPEEYQEKVLVTTGDIPLLTTEAVNGFLESCRGLEGDLFYPIVKKETNESKYPGVQRTYVNLKEGVFTGGNMFLLKPEIMKKCSRFAEELVRLRKKPLSLASYIGWFFLLRYLMGRLSIKDAEDKALELLGIKGVGIISPFPEIGIDVDKTSDLELVQKVLCS</sequence>